<dbReference type="CTD" id="9645"/>
<dbReference type="STRING" id="9739.ENSTTRP00000014249"/>
<feature type="compositionally biased region" description="Basic and acidic residues" evidence="20">
    <location>
        <begin position="1140"/>
        <end position="1162"/>
    </location>
</feature>
<keyword evidence="11" id="KW-0521">NADP</keyword>
<dbReference type="InterPro" id="IPR022735">
    <property type="entry name" value="bMERB_dom"/>
</dbReference>
<dbReference type="InterPro" id="IPR057494">
    <property type="entry name" value="Rossman_Mical"/>
</dbReference>
<comment type="catalytic activity">
    <reaction evidence="17">
        <text>L-methionyl-[F-actin] + NADPH + O2 + H(+) = L-methionyl-(R)-S-oxide-[F-actin] + NADP(+) + H2O</text>
        <dbReference type="Rhea" id="RHEA:51308"/>
        <dbReference type="Rhea" id="RHEA-COMP:12953"/>
        <dbReference type="Rhea" id="RHEA-COMP:12956"/>
        <dbReference type="ChEBI" id="CHEBI:15377"/>
        <dbReference type="ChEBI" id="CHEBI:15378"/>
        <dbReference type="ChEBI" id="CHEBI:15379"/>
        <dbReference type="ChEBI" id="CHEBI:16044"/>
        <dbReference type="ChEBI" id="CHEBI:45764"/>
        <dbReference type="ChEBI" id="CHEBI:57783"/>
        <dbReference type="ChEBI" id="CHEBI:58349"/>
        <dbReference type="EC" id="1.14.13.225"/>
    </reaction>
</comment>
<keyword evidence="12" id="KW-0560">Oxidoreductase</keyword>
<dbReference type="SUPFAM" id="SSF51905">
    <property type="entry name" value="FAD/NAD(P)-binding domain"/>
    <property type="match status" value="1"/>
</dbReference>
<evidence type="ECO:0000256" key="10">
    <source>
        <dbReference type="ARBA" id="ARBA00022833"/>
    </source>
</evidence>
<evidence type="ECO:0000259" key="22">
    <source>
        <dbReference type="PROSITE" id="PS50023"/>
    </source>
</evidence>
<dbReference type="PROSITE" id="PS50023">
    <property type="entry name" value="LIM_DOMAIN_2"/>
    <property type="match status" value="1"/>
</dbReference>
<dbReference type="SMART" id="SM01203">
    <property type="entry name" value="DUF3585"/>
    <property type="match status" value="1"/>
</dbReference>
<dbReference type="SUPFAM" id="SSF47576">
    <property type="entry name" value="Calponin-homology domain, CH-domain"/>
    <property type="match status" value="1"/>
</dbReference>
<dbReference type="Pfam" id="PF00307">
    <property type="entry name" value="CH"/>
    <property type="match status" value="1"/>
</dbReference>
<feature type="region of interest" description="Disordered" evidence="20">
    <location>
        <begin position="1132"/>
        <end position="1208"/>
    </location>
</feature>
<keyword evidence="7" id="KW-0285">Flavoprotein</keyword>
<comment type="similarity">
    <text evidence="4">Belongs to the Mical family.</text>
</comment>
<dbReference type="SUPFAM" id="SSF57716">
    <property type="entry name" value="Glucocorticoid receptor-like (DNA-binding domain)"/>
    <property type="match status" value="2"/>
</dbReference>
<dbReference type="PROSITE" id="PS51848">
    <property type="entry name" value="BMERB"/>
    <property type="match status" value="1"/>
</dbReference>
<dbReference type="Pfam" id="PF25413">
    <property type="entry name" value="Rossman_Mical"/>
    <property type="match status" value="1"/>
</dbReference>
<feature type="compositionally biased region" description="Low complexity" evidence="20">
    <location>
        <begin position="1833"/>
        <end position="1846"/>
    </location>
</feature>
<keyword evidence="14 18" id="KW-0440">LIM domain</keyword>
<dbReference type="PRINTS" id="PR00420">
    <property type="entry name" value="RNGMNOXGNASE"/>
</dbReference>
<feature type="compositionally biased region" description="Low complexity" evidence="20">
    <location>
        <begin position="1684"/>
        <end position="1693"/>
    </location>
</feature>
<feature type="compositionally biased region" description="Low complexity" evidence="20">
    <location>
        <begin position="959"/>
        <end position="995"/>
    </location>
</feature>
<feature type="compositionally biased region" description="Basic and acidic residues" evidence="20">
    <location>
        <begin position="1498"/>
        <end position="1513"/>
    </location>
</feature>
<feature type="compositionally biased region" description="Polar residues" evidence="20">
    <location>
        <begin position="1371"/>
        <end position="1393"/>
    </location>
</feature>
<feature type="compositionally biased region" description="Basic and acidic residues" evidence="20">
    <location>
        <begin position="1582"/>
        <end position="1596"/>
    </location>
</feature>
<dbReference type="PANTHER" id="PTHR23167">
    <property type="entry name" value="CALPONIN HOMOLOGY DOMAIN-CONTAINING PROTEIN DDB_G0272472-RELATED"/>
    <property type="match status" value="1"/>
</dbReference>
<evidence type="ECO:0000256" key="5">
    <source>
        <dbReference type="ARBA" id="ARBA00012709"/>
    </source>
</evidence>
<feature type="compositionally biased region" description="Basic and acidic residues" evidence="20">
    <location>
        <begin position="664"/>
        <end position="676"/>
    </location>
</feature>
<feature type="region of interest" description="Disordered" evidence="20">
    <location>
        <begin position="1684"/>
        <end position="1721"/>
    </location>
</feature>
<evidence type="ECO:0000256" key="9">
    <source>
        <dbReference type="ARBA" id="ARBA00022827"/>
    </source>
</evidence>
<dbReference type="SMART" id="SM00033">
    <property type="entry name" value="CH"/>
    <property type="match status" value="1"/>
</dbReference>
<dbReference type="FunFam" id="1.10.418.10:FF:000026">
    <property type="entry name" value="protein-methionine sulfoxide oxidase MICAL3 isoform X1"/>
    <property type="match status" value="1"/>
</dbReference>
<feature type="region of interest" description="Disordered" evidence="20">
    <location>
        <begin position="660"/>
        <end position="710"/>
    </location>
</feature>
<feature type="domain" description="LIM zinc-binding" evidence="22">
    <location>
        <begin position="1069"/>
        <end position="1131"/>
    </location>
</feature>
<evidence type="ECO:0000256" key="19">
    <source>
        <dbReference type="SAM" id="Coils"/>
    </source>
</evidence>
<feature type="coiled-coil region" evidence="19">
    <location>
        <begin position="1956"/>
        <end position="2024"/>
    </location>
</feature>
<dbReference type="InterPro" id="IPR036188">
    <property type="entry name" value="FAD/NAD-bd_sf"/>
</dbReference>
<keyword evidence="10 18" id="KW-0862">Zinc</keyword>
<feature type="region of interest" description="Disordered" evidence="20">
    <location>
        <begin position="1777"/>
        <end position="1865"/>
    </location>
</feature>
<keyword evidence="13" id="KW-0503">Monooxygenase</keyword>
<dbReference type="InterPro" id="IPR036872">
    <property type="entry name" value="CH_dom_sf"/>
</dbReference>
<feature type="compositionally biased region" description="Basic and acidic residues" evidence="20">
    <location>
        <begin position="1520"/>
        <end position="1530"/>
    </location>
</feature>
<feature type="domain" description="Calponin-homology (CH)" evidence="21">
    <location>
        <begin position="516"/>
        <end position="619"/>
    </location>
</feature>
<gene>
    <name evidence="25" type="primary">MICAL2</name>
</gene>
<evidence type="ECO:0000256" key="15">
    <source>
        <dbReference type="ARBA" id="ARBA00023203"/>
    </source>
</evidence>
<evidence type="ECO:0000256" key="11">
    <source>
        <dbReference type="ARBA" id="ARBA00022857"/>
    </source>
</evidence>
<dbReference type="GO" id="GO:0120501">
    <property type="term" value="F:F-actin monooxygenase activity"/>
    <property type="evidence" value="ECO:0007669"/>
    <property type="project" value="UniProtKB-EC"/>
</dbReference>
<proteinExistence type="inferred from homology"/>
<comment type="subcellular location">
    <subcellularLocation>
        <location evidence="3">Cytoplasm</location>
    </subcellularLocation>
    <subcellularLocation>
        <location evidence="2">Nucleus</location>
    </subcellularLocation>
</comment>
<evidence type="ECO:0000313" key="25">
    <source>
        <dbReference type="RefSeq" id="XP_019803630.2"/>
    </source>
</evidence>
<evidence type="ECO:0000256" key="20">
    <source>
        <dbReference type="SAM" id="MobiDB-lite"/>
    </source>
</evidence>
<evidence type="ECO:0000256" key="2">
    <source>
        <dbReference type="ARBA" id="ARBA00004123"/>
    </source>
</evidence>
<feature type="region of interest" description="Disordered" evidence="20">
    <location>
        <begin position="1235"/>
        <end position="1603"/>
    </location>
</feature>
<keyword evidence="9" id="KW-0274">FAD</keyword>
<dbReference type="EC" id="1.14.13.225" evidence="5"/>
<feature type="region of interest" description="Disordered" evidence="20">
    <location>
        <begin position="959"/>
        <end position="1003"/>
    </location>
</feature>
<dbReference type="SMART" id="SM00132">
    <property type="entry name" value="LIM"/>
    <property type="match status" value="1"/>
</dbReference>
<dbReference type="PROSITE" id="PS00478">
    <property type="entry name" value="LIM_DOMAIN_1"/>
    <property type="match status" value="1"/>
</dbReference>
<dbReference type="PANTHER" id="PTHR23167:SF39">
    <property type="entry name" value="[F-ACTIN]-MONOOXYGENASE MICAL2"/>
    <property type="match status" value="1"/>
</dbReference>
<evidence type="ECO:0000256" key="17">
    <source>
        <dbReference type="ARBA" id="ARBA00049522"/>
    </source>
</evidence>
<evidence type="ECO:0000313" key="24">
    <source>
        <dbReference type="Proteomes" id="UP000245320"/>
    </source>
</evidence>
<keyword evidence="6" id="KW-0963">Cytoplasm</keyword>
<dbReference type="GO" id="GO:0003779">
    <property type="term" value="F:actin binding"/>
    <property type="evidence" value="ECO:0007669"/>
    <property type="project" value="UniProtKB-KW"/>
</dbReference>
<dbReference type="GO" id="GO:0005634">
    <property type="term" value="C:nucleus"/>
    <property type="evidence" value="ECO:0007669"/>
    <property type="project" value="UniProtKB-SubCell"/>
</dbReference>
<comment type="cofactor">
    <cofactor evidence="1">
        <name>FAD</name>
        <dbReference type="ChEBI" id="CHEBI:57692"/>
    </cofactor>
</comment>
<evidence type="ECO:0000256" key="4">
    <source>
        <dbReference type="ARBA" id="ARBA00008223"/>
    </source>
</evidence>
<dbReference type="CDD" id="cd09439">
    <property type="entry name" value="LIM_Mical"/>
    <property type="match status" value="1"/>
</dbReference>
<feature type="compositionally biased region" description="Low complexity" evidence="20">
    <location>
        <begin position="1561"/>
        <end position="1571"/>
    </location>
</feature>
<dbReference type="FunFam" id="2.10.110.10:FF:000043">
    <property type="entry name" value="protein-methionine sulfoxide oxidase MICAL3 isoform X2"/>
    <property type="match status" value="1"/>
</dbReference>
<organism evidence="24 25">
    <name type="scientific">Tursiops truncatus</name>
    <name type="common">Atlantic bottle-nosed dolphin</name>
    <name type="synonym">Delphinus truncatus</name>
    <dbReference type="NCBI Taxonomy" id="9739"/>
    <lineage>
        <taxon>Eukaryota</taxon>
        <taxon>Metazoa</taxon>
        <taxon>Chordata</taxon>
        <taxon>Craniata</taxon>
        <taxon>Vertebrata</taxon>
        <taxon>Euteleostomi</taxon>
        <taxon>Mammalia</taxon>
        <taxon>Eutheria</taxon>
        <taxon>Laurasiatheria</taxon>
        <taxon>Artiodactyla</taxon>
        <taxon>Whippomorpha</taxon>
        <taxon>Cetacea</taxon>
        <taxon>Odontoceti</taxon>
        <taxon>Delphinidae</taxon>
        <taxon>Tursiops</taxon>
    </lineage>
</organism>
<feature type="compositionally biased region" description="Basic and acidic residues" evidence="20">
    <location>
        <begin position="1659"/>
        <end position="1670"/>
    </location>
</feature>
<evidence type="ECO:0000256" key="6">
    <source>
        <dbReference type="ARBA" id="ARBA00022490"/>
    </source>
</evidence>
<dbReference type="InterPro" id="IPR050540">
    <property type="entry name" value="F-actin_Monoox_Mical"/>
</dbReference>
<dbReference type="GO" id="GO:0046872">
    <property type="term" value="F:metal ion binding"/>
    <property type="evidence" value="ECO:0007669"/>
    <property type="project" value="UniProtKB-KW"/>
</dbReference>
<feature type="compositionally biased region" description="Polar residues" evidence="20">
    <location>
        <begin position="1307"/>
        <end position="1320"/>
    </location>
</feature>
<accession>A0A2U4CDW6</accession>
<dbReference type="Pfam" id="PF12130">
    <property type="entry name" value="bMERB_dom"/>
    <property type="match status" value="1"/>
</dbReference>
<protein>
    <recommendedName>
        <fullName evidence="5">F-actin monooxygenase</fullName>
        <ecNumber evidence="5">1.14.13.225</ecNumber>
    </recommendedName>
</protein>
<feature type="domain" description="BMERB" evidence="23">
    <location>
        <begin position="1880"/>
        <end position="2030"/>
    </location>
</feature>
<keyword evidence="15" id="KW-0009">Actin-binding</keyword>
<evidence type="ECO:0000256" key="7">
    <source>
        <dbReference type="ARBA" id="ARBA00022630"/>
    </source>
</evidence>
<dbReference type="InterPro" id="IPR001781">
    <property type="entry name" value="Znf_LIM"/>
</dbReference>
<dbReference type="OrthoDB" id="9681387at2759"/>
<dbReference type="GO" id="GO:0030042">
    <property type="term" value="P:actin filament depolymerization"/>
    <property type="evidence" value="ECO:0007669"/>
    <property type="project" value="UniProtKB-ARBA"/>
</dbReference>
<dbReference type="Gene3D" id="3.50.50.60">
    <property type="entry name" value="FAD/NAD(P)-binding domain"/>
    <property type="match status" value="1"/>
</dbReference>
<feature type="region of interest" description="Disordered" evidence="20">
    <location>
        <begin position="1636"/>
        <end position="1670"/>
    </location>
</feature>
<evidence type="ECO:0000256" key="3">
    <source>
        <dbReference type="ARBA" id="ARBA00004496"/>
    </source>
</evidence>
<dbReference type="RefSeq" id="XP_019803630.2">
    <property type="nucleotide sequence ID" value="XM_019948071.2"/>
</dbReference>
<dbReference type="InterPro" id="IPR001715">
    <property type="entry name" value="CH_dom"/>
</dbReference>
<feature type="region of interest" description="Disordered" evidence="20">
    <location>
        <begin position="727"/>
        <end position="776"/>
    </location>
</feature>
<evidence type="ECO:0000256" key="18">
    <source>
        <dbReference type="PROSITE-ProRule" id="PRU00125"/>
    </source>
</evidence>
<dbReference type="GO" id="GO:0005737">
    <property type="term" value="C:cytoplasm"/>
    <property type="evidence" value="ECO:0007669"/>
    <property type="project" value="UniProtKB-SubCell"/>
</dbReference>
<keyword evidence="8 18" id="KW-0479">Metal-binding</keyword>
<keyword evidence="19" id="KW-0175">Coiled coil</keyword>
<feature type="compositionally biased region" description="Polar residues" evidence="20">
    <location>
        <begin position="692"/>
        <end position="710"/>
    </location>
</feature>
<keyword evidence="24" id="KW-1185">Reference proteome</keyword>
<dbReference type="Gene3D" id="1.10.418.10">
    <property type="entry name" value="Calponin-like domain"/>
    <property type="match status" value="1"/>
</dbReference>
<feature type="compositionally biased region" description="Low complexity" evidence="20">
    <location>
        <begin position="1355"/>
        <end position="1364"/>
    </location>
</feature>
<evidence type="ECO:0000256" key="13">
    <source>
        <dbReference type="ARBA" id="ARBA00023033"/>
    </source>
</evidence>
<dbReference type="FunCoup" id="A0A2U4CDW6">
    <property type="interactions" value="167"/>
</dbReference>
<keyword evidence="16" id="KW-0539">Nucleus</keyword>
<evidence type="ECO:0000259" key="23">
    <source>
        <dbReference type="PROSITE" id="PS51848"/>
    </source>
</evidence>
<dbReference type="InParanoid" id="A0A2U4CDW6"/>
<dbReference type="Gene3D" id="2.10.110.10">
    <property type="entry name" value="Cysteine Rich Protein"/>
    <property type="match status" value="1"/>
</dbReference>
<dbReference type="Proteomes" id="UP000245320">
    <property type="component" value="Chromosome 8"/>
</dbReference>
<evidence type="ECO:0000256" key="1">
    <source>
        <dbReference type="ARBA" id="ARBA00001974"/>
    </source>
</evidence>
<evidence type="ECO:0000256" key="8">
    <source>
        <dbReference type="ARBA" id="ARBA00022723"/>
    </source>
</evidence>
<dbReference type="Pfam" id="PF01494">
    <property type="entry name" value="FAD_binding_3"/>
    <property type="match status" value="1"/>
</dbReference>
<dbReference type="Pfam" id="PF00412">
    <property type="entry name" value="LIM"/>
    <property type="match status" value="1"/>
</dbReference>
<sequence length="2042" mass="227853">MGENEDEKQAQAGQVFENFVQASTCKGTLQAFNILTRHLDLDPLDHRNFYSKLKSKVTTWKAKALWYKLDKRGSHKEYKRGKSCMNTKCLIIGGGPCGLRTAIELAYLGAKVVVVEKRDTFSRNNVLHLWPFTIHDLRGLGAKKFYGKFCAGSIDHISIRQLQLILFKVALILGVEIHVNVEFVKVLEPPEDQENQKIGWRAEFLPADHSLSEFEFDVIIGADGRRNTLEGFRRKEFRGKLAIAITANFINRNSTAEAKVEEISGVAFIFNQKFFQDLKEETGIDLENIVYYKDCTHYFVMTAKKQSLLDKGVIINDYIDTEMLLCAENVNQDNLLSYAREAADFATNYQLPSLDFAMNHYGQPDVAMFDFTSMYASENAALVRERQSHQLLVALVGDSLLEPFWPMGTGCARGFLAAFDTAWMVKSWDQGTPPLELLAERESLYRLLPQTTPENINKNFEQYTLDPGTRYPNLNSNCVRPHQVKQLYITKELHQCPLERLGSVRRSVGLSRRESDIRPSKLLTWCQQQTKGYQHVNVTDLTTSWRSGLALCAVIHRFRPELINFDSLNEDDTVENNQLAFDVAEREFGIPPVTTGKEMASAPQPDKLSMVMYLSKFYELFRGTPLRPVDAWRKNYGENADLGMAKSSISHNYLNLTFPRKRTPRVDSRTEENDMSKRRRKGFNNLDEPSAFPSQSLGSNQEGCKEGGNQNKVKSMASQLLAKFEENSRNPSLLRQEHRVSGIGKPILRSSSDPPVNSRRPKPEEPTPSPSPTLKRQFPLVVVTGHVLRELKQVSAGGECPSRPWRARAKSDLQLGGPENPAGLPATCQGALALSGVLRRLQEVEEKVLQVKALLFALSLPCLCLGCLPFLPSLLLSRAGAVSHPAVCAEGHKPTWLPPRLSPHSVCLYLFFLSPFSPWLQKRAQNLANREFHKKNIKEKAAHLASMFGHGDFPQNKLLSKSLSHTHPPSSPSCLPSPDSAATSSPSSVDSVSPARKAKKSPSGFHFHPSHLGALWPQLTVGKVSSGIGAAAEVLVNLYMNDHRPKTQAISPDLESIRKAFPLNLGGSDTCYFCKKRVYVMERLSAEGHFFHRECFRCSVCATTLRLAAYAFDSDEGKFFCKPHFIHCKTNSQQRKRRAELKQQREEEGMWKEQEASRRDPPAESSCAAAAIGTPEGSPPDEPTSPKKPKSVPELEHGDVAGGVASPLPSEWTSVRISPGEEVVGQDVLAVRVLVTSDDSSSDEEVDRGGSEASSAEPWDERPRRQGPRPLPLLKPLAQHSSLREALPRAVSPRGLEEPEAVRVLQRANSFQFPTPSKYQSGRRKFQSNMTPVNNKRPMAPPKEASPSPSPSPSLPSSSSAGVPHALDSFSPPQVTVCNPPSQVSRGHFSPSTPGFLRQARTQGPPKEIPLHIPHGQVLEQTEYCLVRPGGDGLESSRPSGPAEMASDGSQEAEAPPVGTRSTHRGPHPTGGKDRCSPDQQLSPRAGEDPGEGSTRPRRGEEGRSELAEEKKSGLKKLLLTREQKTRLLDWNDSNPKSLRLEARVRLSQKSPENGRGGGVLKPVRPLLLPRAVRETLPAQREAQEKMRTPAERTPREQSVAPPKSPLRLIANAIRRSLEPLLPNSDNGRKAWAKLESKTLPTSPPHACTRSFNLRKSSSSKDWDQRSPKRDIASRASAFFSLGPPAARAAQPSAPSPPDPALRTHSLPNQSSKTFPALVSPPCSKIEDVPTLLEKVSLQETVPDASRDPKKKTSLFSSLRLKDKSFESFLRESRPRKDLQDLFSSPKGKVPPMGNAQPPEKLVNGTCLGQGVPPPSPEKDASPKHVPIRAQVTGTASSTSSTTTSSADEEFDPQPSLRSKERKTLRRRRRLEKATKQLVKQEELKRLHKAQAIQRQLEEVEEWQRASEIQGVRLEKALRGEAADSGTQDEAQLLQEWFKLVLEKNKLMRYESELLIMARELELEDHQSRLEQKLREKMLKEESQKDENDLNEEQEILTEMMQVIEQRDKLVDSLEEQRVQEKAEDQRFESFIFSRGCQLSRT</sequence>
<reference evidence="25" key="1">
    <citation type="submission" date="2025-08" db="UniProtKB">
        <authorList>
            <consortium name="RefSeq"/>
        </authorList>
    </citation>
    <scope>IDENTIFICATION</scope>
    <source>
        <tissue evidence="25">Spleen</tissue>
    </source>
</reference>
<dbReference type="PROSITE" id="PS50021">
    <property type="entry name" value="CH"/>
    <property type="match status" value="1"/>
</dbReference>
<evidence type="ECO:0000256" key="16">
    <source>
        <dbReference type="ARBA" id="ARBA00023242"/>
    </source>
</evidence>
<evidence type="ECO:0000259" key="21">
    <source>
        <dbReference type="PROSITE" id="PS50021"/>
    </source>
</evidence>
<name>A0A2U4CDW6_TURTR</name>
<evidence type="ECO:0000256" key="12">
    <source>
        <dbReference type="ARBA" id="ARBA00023002"/>
    </source>
</evidence>
<dbReference type="FunFam" id="3.50.50.60:FF:000004">
    <property type="entry name" value="protein-methionine sulfoxide oxidase MICAL2 isoform X1"/>
    <property type="match status" value="1"/>
</dbReference>
<dbReference type="GO" id="GO:0071949">
    <property type="term" value="F:FAD binding"/>
    <property type="evidence" value="ECO:0007669"/>
    <property type="project" value="InterPro"/>
</dbReference>
<evidence type="ECO:0000256" key="14">
    <source>
        <dbReference type="ARBA" id="ARBA00023038"/>
    </source>
</evidence>
<dbReference type="InterPro" id="IPR002938">
    <property type="entry name" value="FAD-bd"/>
</dbReference>